<dbReference type="PANTHER" id="PTHR43861:SF1">
    <property type="entry name" value="TRANS-ACONITATE 2-METHYLTRANSFERASE"/>
    <property type="match status" value="1"/>
</dbReference>
<reference evidence="2 3" key="1">
    <citation type="journal article" date="2019" name="Int. J. Syst. Evol. Microbiol.">
        <title>The Global Catalogue of Microorganisms (GCM) 10K type strain sequencing project: providing services to taxonomists for standard genome sequencing and annotation.</title>
        <authorList>
            <consortium name="The Broad Institute Genomics Platform"/>
            <consortium name="The Broad Institute Genome Sequencing Center for Infectious Disease"/>
            <person name="Wu L."/>
            <person name="Ma J."/>
        </authorList>
    </citation>
    <scope>NUCLEOTIDE SEQUENCE [LARGE SCALE GENOMIC DNA]</scope>
    <source>
        <strain evidence="2 3">JCM 10425</strain>
    </source>
</reference>
<dbReference type="InterPro" id="IPR013216">
    <property type="entry name" value="Methyltransf_11"/>
</dbReference>
<dbReference type="RefSeq" id="WP_344651635.1">
    <property type="nucleotide sequence ID" value="NZ_BAAAGX010000020.1"/>
</dbReference>
<protein>
    <recommendedName>
        <fullName evidence="1">Methyltransferase type 11 domain-containing protein</fullName>
    </recommendedName>
</protein>
<organism evidence="2 3">
    <name type="scientific">Cryptosporangium japonicum</name>
    <dbReference type="NCBI Taxonomy" id="80872"/>
    <lineage>
        <taxon>Bacteria</taxon>
        <taxon>Bacillati</taxon>
        <taxon>Actinomycetota</taxon>
        <taxon>Actinomycetes</taxon>
        <taxon>Cryptosporangiales</taxon>
        <taxon>Cryptosporangiaceae</taxon>
        <taxon>Cryptosporangium</taxon>
    </lineage>
</organism>
<dbReference type="InterPro" id="IPR029063">
    <property type="entry name" value="SAM-dependent_MTases_sf"/>
</dbReference>
<gene>
    <name evidence="2" type="ORF">GCM10009539_53170</name>
</gene>
<dbReference type="EMBL" id="BAAAGX010000020">
    <property type="protein sequence ID" value="GAA0260986.1"/>
    <property type="molecule type" value="Genomic_DNA"/>
</dbReference>
<name>A0ABN0UTI2_9ACTN</name>
<dbReference type="Proteomes" id="UP001500967">
    <property type="component" value="Unassembled WGS sequence"/>
</dbReference>
<dbReference type="PANTHER" id="PTHR43861">
    <property type="entry name" value="TRANS-ACONITATE 2-METHYLTRANSFERASE-RELATED"/>
    <property type="match status" value="1"/>
</dbReference>
<dbReference type="Gene3D" id="3.40.50.150">
    <property type="entry name" value="Vaccinia Virus protein VP39"/>
    <property type="match status" value="1"/>
</dbReference>
<feature type="domain" description="Methyltransferase type 11" evidence="1">
    <location>
        <begin position="54"/>
        <end position="149"/>
    </location>
</feature>
<evidence type="ECO:0000259" key="1">
    <source>
        <dbReference type="Pfam" id="PF08241"/>
    </source>
</evidence>
<evidence type="ECO:0000313" key="3">
    <source>
        <dbReference type="Proteomes" id="UP001500967"/>
    </source>
</evidence>
<comment type="caution">
    <text evidence="2">The sequence shown here is derived from an EMBL/GenBank/DDBJ whole genome shotgun (WGS) entry which is preliminary data.</text>
</comment>
<dbReference type="CDD" id="cd02440">
    <property type="entry name" value="AdoMet_MTases"/>
    <property type="match status" value="1"/>
</dbReference>
<accession>A0ABN0UTI2</accession>
<evidence type="ECO:0000313" key="2">
    <source>
        <dbReference type="EMBL" id="GAA0260986.1"/>
    </source>
</evidence>
<dbReference type="SUPFAM" id="SSF53335">
    <property type="entry name" value="S-adenosyl-L-methionine-dependent methyltransferases"/>
    <property type="match status" value="1"/>
</dbReference>
<sequence>MNERVATTSGSGSSYKFGDTDLAATRLRTVAQVFEHSSRDFITGAVDRPIGLAVDLGSGPGYTTRIVAESTRAANTVGLDSSPSFLAAAAADTSRPGLVFHQHDVTIVPFPVGPADLLYCRFLLSHLTDPDAVLTRWAGQLADGGLLLIDEVEYVRTDHPVLAFYQQVVTTLLGRNNQLLEIGSTLARMSAPPRTERLESALVTVRPAARDIGTMFLLNLSTWRRDTSITEIFSSVDLDRLEADLSDVAEGRLVASAEWGMRQILYRRVHE</sequence>
<proteinExistence type="predicted"/>
<keyword evidence="3" id="KW-1185">Reference proteome</keyword>
<dbReference type="Pfam" id="PF08241">
    <property type="entry name" value="Methyltransf_11"/>
    <property type="match status" value="1"/>
</dbReference>